<reference evidence="14" key="1">
    <citation type="journal article" date="2020" name="J. Eukaryot. Microbiol.">
        <title>De novo Sequencing, Assembly and Annotation of the Transcriptome for the Free-Living Testate Amoeba Arcella intermedia.</title>
        <authorList>
            <person name="Ribeiro G.M."/>
            <person name="Porfirio-Sousa A.L."/>
            <person name="Maurer-Alcala X.X."/>
            <person name="Katz L.A."/>
            <person name="Lahr D.J.G."/>
        </authorList>
    </citation>
    <scope>NUCLEOTIDE SEQUENCE</scope>
</reference>
<dbReference type="GO" id="GO:0016558">
    <property type="term" value="P:protein import into peroxisome matrix"/>
    <property type="evidence" value="ECO:0007669"/>
    <property type="project" value="TreeGrafter"/>
</dbReference>
<feature type="domain" description="AAA+ ATPase" evidence="13">
    <location>
        <begin position="395"/>
        <end position="553"/>
    </location>
</feature>
<comment type="similarity">
    <text evidence="2">Belongs to the AAA ATPase family.</text>
</comment>
<dbReference type="GO" id="GO:0005524">
    <property type="term" value="F:ATP binding"/>
    <property type="evidence" value="ECO:0007669"/>
    <property type="project" value="UniProtKB-KW"/>
</dbReference>
<dbReference type="SUPFAM" id="SSF54585">
    <property type="entry name" value="Cdc48 domain 2-like"/>
    <property type="match status" value="1"/>
</dbReference>
<dbReference type="Pfam" id="PF17862">
    <property type="entry name" value="AAA_lid_3"/>
    <property type="match status" value="1"/>
</dbReference>
<dbReference type="Gene3D" id="3.40.50.300">
    <property type="entry name" value="P-loop containing nucleotide triphosphate hydrolases"/>
    <property type="match status" value="2"/>
</dbReference>
<evidence type="ECO:0000256" key="1">
    <source>
        <dbReference type="ARBA" id="ARBA00004370"/>
    </source>
</evidence>
<evidence type="ECO:0000256" key="4">
    <source>
        <dbReference type="ARBA" id="ARBA00022593"/>
    </source>
</evidence>
<dbReference type="Pfam" id="PF09262">
    <property type="entry name" value="PEX-1N"/>
    <property type="match status" value="1"/>
</dbReference>
<dbReference type="EMBL" id="GIBP01000300">
    <property type="protein sequence ID" value="NDV29269.1"/>
    <property type="molecule type" value="Transcribed_RNA"/>
</dbReference>
<evidence type="ECO:0000256" key="12">
    <source>
        <dbReference type="ARBA" id="ARBA00048778"/>
    </source>
</evidence>
<evidence type="ECO:0000256" key="5">
    <source>
        <dbReference type="ARBA" id="ARBA00022741"/>
    </source>
</evidence>
<dbReference type="InterPro" id="IPR015342">
    <property type="entry name" value="PEX1-N_C-lobe"/>
</dbReference>
<keyword evidence="9" id="KW-0472">Membrane</keyword>
<keyword evidence="7" id="KW-0067">ATP-binding</keyword>
<dbReference type="InterPro" id="IPR050168">
    <property type="entry name" value="AAA_ATPase_domain"/>
</dbReference>
<dbReference type="SUPFAM" id="SSF52540">
    <property type="entry name" value="P-loop containing nucleoside triphosphate hydrolases"/>
    <property type="match status" value="2"/>
</dbReference>
<evidence type="ECO:0000256" key="6">
    <source>
        <dbReference type="ARBA" id="ARBA00022801"/>
    </source>
</evidence>
<feature type="domain" description="AAA+ ATPase" evidence="13">
    <location>
        <begin position="686"/>
        <end position="822"/>
    </location>
</feature>
<dbReference type="PANTHER" id="PTHR23077">
    <property type="entry name" value="AAA-FAMILY ATPASE"/>
    <property type="match status" value="1"/>
</dbReference>
<evidence type="ECO:0000259" key="13">
    <source>
        <dbReference type="SMART" id="SM00382"/>
    </source>
</evidence>
<dbReference type="SMART" id="SM00382">
    <property type="entry name" value="AAA"/>
    <property type="match status" value="2"/>
</dbReference>
<keyword evidence="8" id="KW-0653">Protein transport</keyword>
<dbReference type="Gene3D" id="3.10.330.10">
    <property type="match status" value="1"/>
</dbReference>
<keyword evidence="4" id="KW-0962">Peroxisome biogenesis</keyword>
<comment type="catalytic activity">
    <reaction evidence="12">
        <text>ATP + H2O = ADP + phosphate + H(+)</text>
        <dbReference type="Rhea" id="RHEA:13065"/>
        <dbReference type="ChEBI" id="CHEBI:15377"/>
        <dbReference type="ChEBI" id="CHEBI:15378"/>
        <dbReference type="ChEBI" id="CHEBI:30616"/>
        <dbReference type="ChEBI" id="CHEBI:43474"/>
        <dbReference type="ChEBI" id="CHEBI:456216"/>
    </reaction>
    <physiologicalReaction direction="left-to-right" evidence="12">
        <dbReference type="Rhea" id="RHEA:13066"/>
    </physiologicalReaction>
</comment>
<evidence type="ECO:0000256" key="11">
    <source>
        <dbReference type="ARBA" id="ARBA00034532"/>
    </source>
</evidence>
<dbReference type="PANTHER" id="PTHR23077:SF12">
    <property type="entry name" value="PEROXISOMAL ATPASE PEX1"/>
    <property type="match status" value="1"/>
</dbReference>
<dbReference type="Gene3D" id="1.10.8.60">
    <property type="match status" value="2"/>
</dbReference>
<dbReference type="InterPro" id="IPR003960">
    <property type="entry name" value="ATPase_AAA_CS"/>
</dbReference>
<keyword evidence="6" id="KW-0378">Hydrolase</keyword>
<evidence type="ECO:0000256" key="8">
    <source>
        <dbReference type="ARBA" id="ARBA00022927"/>
    </source>
</evidence>
<keyword evidence="5" id="KW-0547">Nucleotide-binding</keyword>
<organism evidence="14">
    <name type="scientific">Arcella intermedia</name>
    <dbReference type="NCBI Taxonomy" id="1963864"/>
    <lineage>
        <taxon>Eukaryota</taxon>
        <taxon>Amoebozoa</taxon>
        <taxon>Tubulinea</taxon>
        <taxon>Elardia</taxon>
        <taxon>Arcellinida</taxon>
        <taxon>Sphaerothecina</taxon>
        <taxon>Arcellidae</taxon>
        <taxon>Arcella</taxon>
    </lineage>
</organism>
<protein>
    <recommendedName>
        <fullName evidence="11">Peroxisomal ATPase PEX1</fullName>
    </recommendedName>
    <alternativeName>
        <fullName evidence="10">Peroxin-1</fullName>
    </alternativeName>
</protein>
<evidence type="ECO:0000256" key="10">
    <source>
        <dbReference type="ARBA" id="ARBA00032509"/>
    </source>
</evidence>
<evidence type="ECO:0000313" key="14">
    <source>
        <dbReference type="EMBL" id="NDV29269.1"/>
    </source>
</evidence>
<dbReference type="GO" id="GO:0005829">
    <property type="term" value="C:cytosol"/>
    <property type="evidence" value="ECO:0007669"/>
    <property type="project" value="TreeGrafter"/>
</dbReference>
<accession>A0A6B2KX11</accession>
<dbReference type="InterPro" id="IPR027417">
    <property type="entry name" value="P-loop_NTPase"/>
</dbReference>
<evidence type="ECO:0000256" key="3">
    <source>
        <dbReference type="ARBA" id="ARBA00022448"/>
    </source>
</evidence>
<dbReference type="InterPro" id="IPR029067">
    <property type="entry name" value="CDC48_domain_2-like_sf"/>
</dbReference>
<evidence type="ECO:0000256" key="2">
    <source>
        <dbReference type="ARBA" id="ARBA00006914"/>
    </source>
</evidence>
<comment type="subcellular location">
    <subcellularLocation>
        <location evidence="1">Membrane</location>
    </subcellularLocation>
</comment>
<dbReference type="FunFam" id="3.40.50.300:FF:000149">
    <property type="entry name" value="Nuclear valosin-containing protein-like"/>
    <property type="match status" value="1"/>
</dbReference>
<dbReference type="InterPro" id="IPR041569">
    <property type="entry name" value="AAA_lid_3"/>
</dbReference>
<dbReference type="InterPro" id="IPR003593">
    <property type="entry name" value="AAA+_ATPase"/>
</dbReference>
<dbReference type="Pfam" id="PF00004">
    <property type="entry name" value="AAA"/>
    <property type="match status" value="2"/>
</dbReference>
<evidence type="ECO:0000256" key="7">
    <source>
        <dbReference type="ARBA" id="ARBA00022840"/>
    </source>
</evidence>
<evidence type="ECO:0000256" key="9">
    <source>
        <dbReference type="ARBA" id="ARBA00023136"/>
    </source>
</evidence>
<dbReference type="AlphaFoldDB" id="A0A6B2KX11"/>
<dbReference type="InterPro" id="IPR003959">
    <property type="entry name" value="ATPase_AAA_core"/>
</dbReference>
<dbReference type="PROSITE" id="PS00674">
    <property type="entry name" value="AAA"/>
    <property type="match status" value="1"/>
</dbReference>
<proteinExistence type="inferred from homology"/>
<sequence length="995" mass="111664">MNTQSLEEQFINQVAVVKVGMTLPFWVNKNKFLLKIEKFVPESKMVMVVPGTEVIVSPILRDSKKKDNEKLKKKKRMFVGRVEEITQDLFSILLNDKEMVELGWSENTLVEITPVHVEPEENGKDQQAHRAVHNIKANPKIAKGHISIPVASSLQIRCSLFSRLKVSLVEEYKYVEDMSLEPAAPLAAKNEDYERKIMKDLEEWVKMGMSEGSGIPLVNGTIIKLGEHHFRLFLNIRKEFKKEEEKTIKIAQQESLSQVLTPLGPLVSQFSGGFNPFNTMSNPQTSQPQNNSMDPEQIIKTALANHQKFMLNIDMDEHFLKTLSKMTFIMKSPIINRWYSPHHGEAIAEDHLIRNRLPLPSIGGMSSAISKCCLAIASSLSFKHIRRSGQLGQLGANHILISGKHGTGKSLLAQSVASHFSKRKDILAYCEYHSSSTLSVIRLQHVRGRIVNAFTRAIQRQPSIVILDDIDLLASNTDHDESRDPVRSHVITDTILSYLNEIESHKHEVVVIATIQSQNKIASDLGKPNVFPTQITLHPPSLKDREEILRNVTQSRFTMHFNNHQEKDLDALEYTKDIDFGRVGRLTDGYLGIDLVQLVERAQHVASLKFIESPTQTCKIPQLLTEHFEAAQEGFSPSSLKGVNLFKSNIKWEDIGGLVEVKKSLKETIEWPIKYSFIFDESPLRNRSGLLLYGPPGCGKTLLAHSIANLGGLSFIAVKGAELLNKYIGASEEAVRDKFEMASSAKPCVLFFDEFDAIAPRRGHDNTGVTDRVVNQFLTALDGVEALSGVYVVAATSRPDLIDPALLRPGRLDKSIYIGIPTKEELKDILAVQTKNLNLGSDVDLDVLSGICENFTGADTQALLYNAQLESIHDQLSYNFEKEDKDDQQLEQVSVISLGDNYLSQEKKSDFIKQINITKNNVFSQLPDSKTPPKEPKSQGTEIHLIHFKKALSTFVPSLSESERSRYESLYNHFHQSRGGEFVDLSNVSKKLTHA</sequence>
<dbReference type="GO" id="GO:0005778">
    <property type="term" value="C:peroxisomal membrane"/>
    <property type="evidence" value="ECO:0007669"/>
    <property type="project" value="TreeGrafter"/>
</dbReference>
<keyword evidence="3" id="KW-0813">Transport</keyword>
<name>A0A6B2KX11_9EUKA</name>
<dbReference type="GO" id="GO:0016887">
    <property type="term" value="F:ATP hydrolysis activity"/>
    <property type="evidence" value="ECO:0007669"/>
    <property type="project" value="InterPro"/>
</dbReference>